<dbReference type="Proteomes" id="UP000238312">
    <property type="component" value="Unassembled WGS sequence"/>
</dbReference>
<keyword evidence="2" id="KW-1185">Reference proteome</keyword>
<proteinExistence type="predicted"/>
<accession>A0A2T0N2K3</accession>
<reference evidence="1 2" key="1">
    <citation type="submission" date="2018-03" db="EMBL/GenBank/DDBJ databases">
        <title>Genomic Encyclopedia of Type Strains, Phase III (KMG-III): the genomes of soil and plant-associated and newly described type strains.</title>
        <authorList>
            <person name="Whitman W."/>
        </authorList>
    </citation>
    <scope>NUCLEOTIDE SEQUENCE [LARGE SCALE GENOMIC DNA]</scope>
    <source>
        <strain evidence="1 2">CGMCC 4.7104</strain>
    </source>
</reference>
<evidence type="ECO:0000313" key="1">
    <source>
        <dbReference type="EMBL" id="PRX66177.1"/>
    </source>
</evidence>
<organism evidence="1 2">
    <name type="scientific">Nonomuraea fuscirosea</name>
    <dbReference type="NCBI Taxonomy" id="1291556"/>
    <lineage>
        <taxon>Bacteria</taxon>
        <taxon>Bacillati</taxon>
        <taxon>Actinomycetota</taxon>
        <taxon>Actinomycetes</taxon>
        <taxon>Streptosporangiales</taxon>
        <taxon>Streptosporangiaceae</taxon>
        <taxon>Nonomuraea</taxon>
    </lineage>
</organism>
<evidence type="ECO:0000313" key="2">
    <source>
        <dbReference type="Proteomes" id="UP000238312"/>
    </source>
</evidence>
<dbReference type="AlphaFoldDB" id="A0A2T0N2K3"/>
<gene>
    <name evidence="1" type="ORF">B0I32_106313</name>
</gene>
<comment type="caution">
    <text evidence="1">The sequence shown here is derived from an EMBL/GenBank/DDBJ whole genome shotgun (WGS) entry which is preliminary data.</text>
</comment>
<dbReference type="EMBL" id="PVNG01000006">
    <property type="protein sequence ID" value="PRX66177.1"/>
    <property type="molecule type" value="Genomic_DNA"/>
</dbReference>
<sequence>MIDLTKWPRLLVVGEPVTREQASEILVRTDDWFLSTNDRAWKAAVEGLAAEYGMPAEPPFSADIETKKSAWAGKREWRQRVGVLQLEYLGNARIASPWIGGPKGWCDWDGRIGCGNYNVGKYPMD</sequence>
<name>A0A2T0N2K3_9ACTN</name>
<protein>
    <submittedName>
        <fullName evidence="1">Uncharacterized protein</fullName>
    </submittedName>
</protein>